<accession>A0A061QIM2</accession>
<reference evidence="1" key="1">
    <citation type="submission" date="2014-05" db="EMBL/GenBank/DDBJ databases">
        <title>The transcriptome of the halophilic microalga Tetraselmis sp. GSL018 isolated from the Great Salt Lake, Utah.</title>
        <authorList>
            <person name="Jinkerson R.E."/>
            <person name="D'Adamo S."/>
            <person name="Posewitz M.C."/>
        </authorList>
    </citation>
    <scope>NUCLEOTIDE SEQUENCE</scope>
    <source>
        <strain evidence="1">GSL018</strain>
    </source>
</reference>
<dbReference type="AlphaFoldDB" id="A0A061QIM2"/>
<evidence type="ECO:0000313" key="1">
    <source>
        <dbReference type="EMBL" id="JAC60397.1"/>
    </source>
</evidence>
<sequence length="40" mass="4346">MYLPSERRRGRLYTCQNSSIGMTRARSANPAHLTGAHAGG</sequence>
<organism evidence="1">
    <name type="scientific">Tetraselmis sp. GSL018</name>
    <dbReference type="NCBI Taxonomy" id="582737"/>
    <lineage>
        <taxon>Eukaryota</taxon>
        <taxon>Viridiplantae</taxon>
        <taxon>Chlorophyta</taxon>
        <taxon>core chlorophytes</taxon>
        <taxon>Chlorodendrophyceae</taxon>
        <taxon>Chlorodendrales</taxon>
        <taxon>Chlorodendraceae</taxon>
        <taxon>Tetraselmis</taxon>
    </lineage>
</organism>
<proteinExistence type="predicted"/>
<gene>
    <name evidence="1" type="ORF">TSPGSL018_29066</name>
</gene>
<dbReference type="EMBL" id="GBEZ01026851">
    <property type="protein sequence ID" value="JAC60397.1"/>
    <property type="molecule type" value="Transcribed_RNA"/>
</dbReference>
<protein>
    <submittedName>
        <fullName evidence="1">Uncharacterized protein</fullName>
    </submittedName>
</protein>
<feature type="non-terminal residue" evidence="1">
    <location>
        <position position="40"/>
    </location>
</feature>
<name>A0A061QIM2_9CHLO</name>